<dbReference type="InterPro" id="IPR044068">
    <property type="entry name" value="CB"/>
</dbReference>
<protein>
    <submittedName>
        <fullName evidence="7">Tyrosine recombinase XerC</fullName>
    </submittedName>
</protein>
<dbReference type="SUPFAM" id="SSF56349">
    <property type="entry name" value="DNA breaking-rejoining enzymes"/>
    <property type="match status" value="1"/>
</dbReference>
<keyword evidence="2" id="KW-0233">DNA recombination</keyword>
<evidence type="ECO:0000256" key="1">
    <source>
        <dbReference type="ARBA" id="ARBA00023125"/>
    </source>
</evidence>
<feature type="compositionally biased region" description="Basic and acidic residues" evidence="4">
    <location>
        <begin position="1"/>
        <end position="12"/>
    </location>
</feature>
<dbReference type="GO" id="GO:0003677">
    <property type="term" value="F:DNA binding"/>
    <property type="evidence" value="ECO:0007669"/>
    <property type="project" value="UniProtKB-UniRule"/>
</dbReference>
<evidence type="ECO:0000313" key="7">
    <source>
        <dbReference type="EMBL" id="KMO82308.1"/>
    </source>
</evidence>
<dbReference type="Pfam" id="PF00589">
    <property type="entry name" value="Phage_integrase"/>
    <property type="match status" value="1"/>
</dbReference>
<feature type="domain" description="Tyr recombinase" evidence="5">
    <location>
        <begin position="175"/>
        <end position="372"/>
    </location>
</feature>
<dbReference type="InterPro" id="IPR013762">
    <property type="entry name" value="Integrase-like_cat_sf"/>
</dbReference>
<accession>A0A0J6WJY4</accession>
<dbReference type="PROSITE" id="PS51898">
    <property type="entry name" value="TYR_RECOMBINASE"/>
    <property type="match status" value="1"/>
</dbReference>
<dbReference type="GO" id="GO:0015074">
    <property type="term" value="P:DNA integration"/>
    <property type="evidence" value="ECO:0007669"/>
    <property type="project" value="InterPro"/>
</dbReference>
<dbReference type="CDD" id="cd01189">
    <property type="entry name" value="INT_ICEBs1_C_like"/>
    <property type="match status" value="1"/>
</dbReference>
<proteinExistence type="predicted"/>
<gene>
    <name evidence="7" type="primary">xerC_7</name>
    <name evidence="7" type="ORF">MCHLDSM_01460</name>
</gene>
<keyword evidence="1 3" id="KW-0238">DNA-binding</keyword>
<name>A0A0J6WJY4_9MYCO</name>
<dbReference type="Gene3D" id="1.10.150.130">
    <property type="match status" value="1"/>
</dbReference>
<feature type="region of interest" description="Disordered" evidence="4">
    <location>
        <begin position="1"/>
        <end position="26"/>
    </location>
</feature>
<dbReference type="InterPro" id="IPR002104">
    <property type="entry name" value="Integrase_catalytic"/>
</dbReference>
<evidence type="ECO:0000259" key="6">
    <source>
        <dbReference type="PROSITE" id="PS51900"/>
    </source>
</evidence>
<dbReference type="PANTHER" id="PTHR30349">
    <property type="entry name" value="PHAGE INTEGRASE-RELATED"/>
    <property type="match status" value="1"/>
</dbReference>
<dbReference type="Gene3D" id="1.10.443.10">
    <property type="entry name" value="Intergrase catalytic core"/>
    <property type="match status" value="1"/>
</dbReference>
<dbReference type="PATRIC" id="fig|37916.4.peg.1358"/>
<dbReference type="InterPro" id="IPR011010">
    <property type="entry name" value="DNA_brk_join_enz"/>
</dbReference>
<dbReference type="STRING" id="37916.MCHLDSM_01460"/>
<evidence type="ECO:0000313" key="8">
    <source>
        <dbReference type="Proteomes" id="UP000036513"/>
    </source>
</evidence>
<evidence type="ECO:0000256" key="3">
    <source>
        <dbReference type="PROSITE-ProRule" id="PRU01248"/>
    </source>
</evidence>
<dbReference type="PROSITE" id="PS51900">
    <property type="entry name" value="CB"/>
    <property type="match status" value="1"/>
</dbReference>
<evidence type="ECO:0000256" key="4">
    <source>
        <dbReference type="SAM" id="MobiDB-lite"/>
    </source>
</evidence>
<dbReference type="InterPro" id="IPR050090">
    <property type="entry name" value="Tyrosine_recombinase_XerCD"/>
</dbReference>
<keyword evidence="8" id="KW-1185">Reference proteome</keyword>
<dbReference type="EMBL" id="JYNL01000010">
    <property type="protein sequence ID" value="KMO82308.1"/>
    <property type="molecule type" value="Genomic_DNA"/>
</dbReference>
<evidence type="ECO:0000256" key="2">
    <source>
        <dbReference type="ARBA" id="ARBA00023172"/>
    </source>
</evidence>
<sequence length="380" mass="41277">MATRRADGEGSYRQRPNGLWEASTRYTAPDGERKRLSVYGKNRAEARGKLNEARKRIAEGAPPRDDKQTIGSWLETWRTTALPASSRKATTQELYAGLCRKHLEGDAALAALRLDQIRPTHVEALVLRLRGKSLSDSTVRQVYTVLRAALDVAVRDGLLAANPTAKVKRPAVAPKEARYLSTDDVRLLLSHLDGLRYRRAVLVMAATGMRRGEVAGLRWSDVDLSKCELTVAGIVVRVAGALTWTAPKTDRSRRRIPLTAGVVAELKAHRKAQVAERLHAGDQWTETGAVFATEQGGWVDPRNLLRTVELAAKKAKIENVGAHTLRHSAAVGWLESGVHIKAAADLLGHASISITGDLYGHTSDDAARAAVRGLGDALGL</sequence>
<dbReference type="SMR" id="A0A0J6WJY4"/>
<evidence type="ECO:0000259" key="5">
    <source>
        <dbReference type="PROSITE" id="PS51898"/>
    </source>
</evidence>
<dbReference type="AlphaFoldDB" id="A0A0J6WJY4"/>
<dbReference type="PANTHER" id="PTHR30349:SF91">
    <property type="entry name" value="INTA PROTEIN"/>
    <property type="match status" value="1"/>
</dbReference>
<comment type="caution">
    <text evidence="7">The sequence shown here is derived from an EMBL/GenBank/DDBJ whole genome shotgun (WGS) entry which is preliminary data.</text>
</comment>
<reference evidence="7 8" key="1">
    <citation type="journal article" date="2015" name="Genome Biol. Evol.">
        <title>Characterization of Three Mycobacterium spp. with Potential Use in Bioremediation by Genome Sequencing and Comparative Genomics.</title>
        <authorList>
            <person name="Das S."/>
            <person name="Pettersson B.M."/>
            <person name="Behra P.R."/>
            <person name="Ramesh M."/>
            <person name="Dasgupta S."/>
            <person name="Bhattacharya A."/>
            <person name="Kirsebom L.A."/>
        </authorList>
    </citation>
    <scope>NUCLEOTIDE SEQUENCE [LARGE SCALE GENOMIC DNA]</scope>
    <source>
        <strain evidence="7 8">DSM 43826</strain>
    </source>
</reference>
<dbReference type="RefSeq" id="WP_048469355.1">
    <property type="nucleotide sequence ID" value="NZ_JYNL01000010.1"/>
</dbReference>
<organism evidence="7 8">
    <name type="scientific">Mycolicibacterium chlorophenolicum</name>
    <dbReference type="NCBI Taxonomy" id="37916"/>
    <lineage>
        <taxon>Bacteria</taxon>
        <taxon>Bacillati</taxon>
        <taxon>Actinomycetota</taxon>
        <taxon>Actinomycetes</taxon>
        <taxon>Mycobacteriales</taxon>
        <taxon>Mycobacteriaceae</taxon>
        <taxon>Mycolicibacterium</taxon>
    </lineage>
</organism>
<dbReference type="InterPro" id="IPR010998">
    <property type="entry name" value="Integrase_recombinase_N"/>
</dbReference>
<feature type="domain" description="Core-binding (CB)" evidence="6">
    <location>
        <begin position="64"/>
        <end position="154"/>
    </location>
</feature>
<dbReference type="GO" id="GO:0006310">
    <property type="term" value="P:DNA recombination"/>
    <property type="evidence" value="ECO:0007669"/>
    <property type="project" value="UniProtKB-KW"/>
</dbReference>
<dbReference type="Proteomes" id="UP000036513">
    <property type="component" value="Unassembled WGS sequence"/>
</dbReference>